<dbReference type="InterPro" id="IPR018643">
    <property type="entry name" value="DUF2069_membrane"/>
</dbReference>
<feature type="transmembrane region" description="Helical" evidence="1">
    <location>
        <begin position="89"/>
        <end position="109"/>
    </location>
</feature>
<feature type="transmembrane region" description="Helical" evidence="1">
    <location>
        <begin position="36"/>
        <end position="56"/>
    </location>
</feature>
<accession>A1WUX6</accession>
<dbReference type="AlphaFoldDB" id="A1WUX6"/>
<sequence>MISAKTLHGIAVTAFVGLVVLMLSWLLWLYPPADALMPIALITLLGPLALTARGVLYGRRYTVAWSAIFVLIYFIHGVTYAAVPGPERWLGIVEIVLAVVYFTAALMYLRQAGSARPGSRERTGP</sequence>
<dbReference type="EMBL" id="CP000544">
    <property type="protein sequence ID" value="ABM61488.1"/>
    <property type="molecule type" value="Genomic_DNA"/>
</dbReference>
<protein>
    <submittedName>
        <fullName evidence="2">Putative transmembrane protein</fullName>
    </submittedName>
</protein>
<keyword evidence="1" id="KW-1133">Transmembrane helix</keyword>
<reference evidence="3" key="1">
    <citation type="submission" date="2006-12" db="EMBL/GenBank/DDBJ databases">
        <title>Complete sequence of Halorhodospira halophila SL1.</title>
        <authorList>
            <consortium name="US DOE Joint Genome Institute"/>
            <person name="Copeland A."/>
            <person name="Lucas S."/>
            <person name="Lapidus A."/>
            <person name="Barry K."/>
            <person name="Detter J.C."/>
            <person name="Glavina del Rio T."/>
            <person name="Hammon N."/>
            <person name="Israni S."/>
            <person name="Dalin E."/>
            <person name="Tice H."/>
            <person name="Pitluck S."/>
            <person name="Saunders E."/>
            <person name="Brettin T."/>
            <person name="Bruce D."/>
            <person name="Han C."/>
            <person name="Tapia R."/>
            <person name="Schmutz J."/>
            <person name="Larimer F."/>
            <person name="Land M."/>
            <person name="Hauser L."/>
            <person name="Kyrpides N."/>
            <person name="Mikhailova N."/>
            <person name="Hoff W."/>
            <person name="Richardson P."/>
        </authorList>
    </citation>
    <scope>NUCLEOTIDE SEQUENCE [LARGE SCALE GENOMIC DNA]</scope>
    <source>
        <strain evidence="3">DSM 244 / SL1</strain>
    </source>
</reference>
<dbReference type="RefSeq" id="WP_011813511.1">
    <property type="nucleotide sequence ID" value="NC_008789.1"/>
</dbReference>
<evidence type="ECO:0000313" key="3">
    <source>
        <dbReference type="Proteomes" id="UP000000647"/>
    </source>
</evidence>
<reference evidence="2 3" key="2">
    <citation type="journal article" date="2013" name="Stand. Genomic Sci.">
        <title>Complete genome sequence of Halorhodospira halophila SL1.</title>
        <authorList>
            <person name="Challacombe J.F."/>
            <person name="Majid S."/>
            <person name="Deole R."/>
            <person name="Brettin T.S."/>
            <person name="Bruce D."/>
            <person name="Delano S.F."/>
            <person name="Detter J.C."/>
            <person name="Gleasner C.D."/>
            <person name="Han C.S."/>
            <person name="Misra M."/>
            <person name="Reitenga K.G."/>
            <person name="Mikhailova N."/>
            <person name="Woyke T."/>
            <person name="Pitluck S."/>
            <person name="Nolan M."/>
            <person name="Land M.L."/>
            <person name="Saunders E."/>
            <person name="Tapia R."/>
            <person name="Lapidus A."/>
            <person name="Ivanova N."/>
            <person name="Hoff W.D."/>
        </authorList>
    </citation>
    <scope>NUCLEOTIDE SEQUENCE [LARGE SCALE GENOMIC DNA]</scope>
    <source>
        <strain evidence="3">DSM 244 / SL1</strain>
    </source>
</reference>
<dbReference type="eggNOG" id="COG3308">
    <property type="taxonomic scope" value="Bacteria"/>
</dbReference>
<dbReference type="Proteomes" id="UP000000647">
    <property type="component" value="Chromosome"/>
</dbReference>
<dbReference type="KEGG" id="hha:Hhal_0706"/>
<dbReference type="OrthoDB" id="5796859at2"/>
<evidence type="ECO:0000256" key="1">
    <source>
        <dbReference type="SAM" id="Phobius"/>
    </source>
</evidence>
<organism evidence="2 3">
    <name type="scientific">Halorhodospira halophila (strain DSM 244 / SL1)</name>
    <name type="common">Ectothiorhodospira halophila (strain DSM 244 / SL1)</name>
    <dbReference type="NCBI Taxonomy" id="349124"/>
    <lineage>
        <taxon>Bacteria</taxon>
        <taxon>Pseudomonadati</taxon>
        <taxon>Pseudomonadota</taxon>
        <taxon>Gammaproteobacteria</taxon>
        <taxon>Chromatiales</taxon>
        <taxon>Ectothiorhodospiraceae</taxon>
        <taxon>Halorhodospira</taxon>
    </lineage>
</organism>
<dbReference type="Pfam" id="PF09842">
    <property type="entry name" value="DUF2069"/>
    <property type="match status" value="1"/>
</dbReference>
<name>A1WUX6_HALHL</name>
<feature type="transmembrane region" description="Helical" evidence="1">
    <location>
        <begin position="7"/>
        <end position="30"/>
    </location>
</feature>
<keyword evidence="1 2" id="KW-0812">Transmembrane</keyword>
<evidence type="ECO:0000313" key="2">
    <source>
        <dbReference type="EMBL" id="ABM61488.1"/>
    </source>
</evidence>
<dbReference type="HOGENOM" id="CLU_122357_1_1_6"/>
<feature type="transmembrane region" description="Helical" evidence="1">
    <location>
        <begin position="63"/>
        <end position="83"/>
    </location>
</feature>
<gene>
    <name evidence="2" type="ordered locus">Hhal_0706</name>
</gene>
<keyword evidence="1" id="KW-0472">Membrane</keyword>
<dbReference type="STRING" id="349124.Hhal_0706"/>
<proteinExistence type="predicted"/>
<keyword evidence="3" id="KW-1185">Reference proteome</keyword>